<reference evidence="4" key="1">
    <citation type="journal article" date="2019" name="Int. J. Syst. Evol. Microbiol.">
        <title>The Global Catalogue of Microorganisms (GCM) 10K type strain sequencing project: providing services to taxonomists for standard genome sequencing and annotation.</title>
        <authorList>
            <consortium name="The Broad Institute Genomics Platform"/>
            <consortium name="The Broad Institute Genome Sequencing Center for Infectious Disease"/>
            <person name="Wu L."/>
            <person name="Ma J."/>
        </authorList>
    </citation>
    <scope>NUCLEOTIDE SEQUENCE [LARGE SCALE GENOMIC DNA]</scope>
    <source>
        <strain evidence="4">KCTC 12847</strain>
    </source>
</reference>
<protein>
    <submittedName>
        <fullName evidence="3">Glycosyltransferase</fullName>
        <ecNumber evidence="3">2.4.-.-</ecNumber>
    </submittedName>
</protein>
<dbReference type="InterPro" id="IPR001296">
    <property type="entry name" value="Glyco_trans_1"/>
</dbReference>
<evidence type="ECO:0000259" key="1">
    <source>
        <dbReference type="Pfam" id="PF00534"/>
    </source>
</evidence>
<dbReference type="SUPFAM" id="SSF53756">
    <property type="entry name" value="UDP-Glycosyltransferase/glycogen phosphorylase"/>
    <property type="match status" value="1"/>
</dbReference>
<dbReference type="Pfam" id="PF13439">
    <property type="entry name" value="Glyco_transf_4"/>
    <property type="match status" value="1"/>
</dbReference>
<feature type="domain" description="Glycosyltransferase subfamily 4-like N-terminal" evidence="2">
    <location>
        <begin position="18"/>
        <end position="172"/>
    </location>
</feature>
<dbReference type="EC" id="2.4.-.-" evidence="3"/>
<feature type="domain" description="Glycosyl transferase family 1" evidence="1">
    <location>
        <begin position="189"/>
        <end position="333"/>
    </location>
</feature>
<dbReference type="PANTHER" id="PTHR45947">
    <property type="entry name" value="SULFOQUINOVOSYL TRANSFERASE SQD2"/>
    <property type="match status" value="1"/>
</dbReference>
<gene>
    <name evidence="3" type="ORF">ACFOEI_04850</name>
</gene>
<dbReference type="PANTHER" id="PTHR45947:SF3">
    <property type="entry name" value="SULFOQUINOVOSYL TRANSFERASE SQD2"/>
    <property type="match status" value="1"/>
</dbReference>
<dbReference type="InterPro" id="IPR050194">
    <property type="entry name" value="Glycosyltransferase_grp1"/>
</dbReference>
<name>A0ABV7LY78_9GAMM</name>
<dbReference type="RefSeq" id="WP_019016774.1">
    <property type="nucleotide sequence ID" value="NZ_BMXD01000007.1"/>
</dbReference>
<dbReference type="Proteomes" id="UP001595640">
    <property type="component" value="Unassembled WGS sequence"/>
</dbReference>
<sequence>MKLIHIIEASATGTLSMAALLANEQASKGIETTVIISIRPETPRELGNIFSNDVNLQFVDMSSLPGKIKSFFLLARIFKDSDADVVVMHSSYAGFIGRIAALLAHSKAKLFYIPHCISFMRTDIGRVKKYIFVMFERLANIKKSIYIACSNSEGEAIKNNINCMCVVVENAVKDNFKNDLDGECLKVPFKVITVGQVRVQKNPRLFSRISEKVNSLVDNVEFIWVGDGDDALKSTLADNKVNVTGWVNSTEVREYLKEADIYLSTSSWEGMPVSLIEANYAGVTVVAKNCAGNNDIITTGVNGFLFDQEDEAVSIIYELLESPDKRREVSGNALSIAKDRFSYDRYIKQMDELFFERNQLNAKNREGHPCV</sequence>
<dbReference type="Pfam" id="PF00534">
    <property type="entry name" value="Glycos_transf_1"/>
    <property type="match status" value="1"/>
</dbReference>
<evidence type="ECO:0000313" key="3">
    <source>
        <dbReference type="EMBL" id="MFC3291389.1"/>
    </source>
</evidence>
<keyword evidence="3" id="KW-0808">Transferase</keyword>
<keyword evidence="3" id="KW-0328">Glycosyltransferase</keyword>
<organism evidence="3 4">
    <name type="scientific">Modicisalibacter luteus</name>
    <dbReference type="NCBI Taxonomy" id="453962"/>
    <lineage>
        <taxon>Bacteria</taxon>
        <taxon>Pseudomonadati</taxon>
        <taxon>Pseudomonadota</taxon>
        <taxon>Gammaproteobacteria</taxon>
        <taxon>Oceanospirillales</taxon>
        <taxon>Halomonadaceae</taxon>
        <taxon>Modicisalibacter</taxon>
    </lineage>
</organism>
<evidence type="ECO:0000313" key="4">
    <source>
        <dbReference type="Proteomes" id="UP001595640"/>
    </source>
</evidence>
<dbReference type="InterPro" id="IPR028098">
    <property type="entry name" value="Glyco_trans_4-like_N"/>
</dbReference>
<accession>A0ABV7LY78</accession>
<dbReference type="EMBL" id="JBHRUH010000010">
    <property type="protein sequence ID" value="MFC3291389.1"/>
    <property type="molecule type" value="Genomic_DNA"/>
</dbReference>
<comment type="caution">
    <text evidence="3">The sequence shown here is derived from an EMBL/GenBank/DDBJ whole genome shotgun (WGS) entry which is preliminary data.</text>
</comment>
<dbReference type="Gene3D" id="3.40.50.2000">
    <property type="entry name" value="Glycogen Phosphorylase B"/>
    <property type="match status" value="2"/>
</dbReference>
<proteinExistence type="predicted"/>
<keyword evidence="4" id="KW-1185">Reference proteome</keyword>
<evidence type="ECO:0000259" key="2">
    <source>
        <dbReference type="Pfam" id="PF13439"/>
    </source>
</evidence>
<dbReference type="GO" id="GO:0016757">
    <property type="term" value="F:glycosyltransferase activity"/>
    <property type="evidence" value="ECO:0007669"/>
    <property type="project" value="UniProtKB-KW"/>
</dbReference>